<protein>
    <recommendedName>
        <fullName evidence="1">Pyridoxamine 5'-phosphate oxidase N-terminal domain-containing protein</fullName>
    </recommendedName>
</protein>
<reference evidence="2 3" key="1">
    <citation type="submission" date="2016-10" db="EMBL/GenBank/DDBJ databases">
        <authorList>
            <person name="de Groot N.N."/>
        </authorList>
    </citation>
    <scope>NUCLEOTIDE SEQUENCE [LARGE SCALE GENOMIC DNA]</scope>
    <source>
        <strain evidence="2 3">CCM7597</strain>
    </source>
</reference>
<dbReference type="Pfam" id="PF01243">
    <property type="entry name" value="PNPOx_N"/>
    <property type="match status" value="1"/>
</dbReference>
<sequence>MDTIKKTIKTTEQLEALQGSPSKLAANKVINHIDPLCQHFISLSPFLVMSTSDHEGNCDSSPRGDAPGFAYILTKKYLLIPERPGNRRMDSLRNILENPSIGLLFIIPGLEETLRVNGKASLTTDPALLERLKSNGHMPALAIAVKVEACYIHCAKAFKRSHLWDATTWPDRELVPSPARMLSEHAKLPEINEDTVKRHLQESYTKRLY</sequence>
<evidence type="ECO:0000313" key="3">
    <source>
        <dbReference type="Proteomes" id="UP000198584"/>
    </source>
</evidence>
<keyword evidence="3" id="KW-1185">Reference proteome</keyword>
<organism evidence="2 3">
    <name type="scientific">Thalassobacillus cyri</name>
    <dbReference type="NCBI Taxonomy" id="571932"/>
    <lineage>
        <taxon>Bacteria</taxon>
        <taxon>Bacillati</taxon>
        <taxon>Bacillota</taxon>
        <taxon>Bacilli</taxon>
        <taxon>Bacillales</taxon>
        <taxon>Bacillaceae</taxon>
        <taxon>Thalassobacillus</taxon>
    </lineage>
</organism>
<dbReference type="RefSeq" id="WP_093046675.1">
    <property type="nucleotide sequence ID" value="NZ_FNQR01000024.1"/>
</dbReference>
<dbReference type="STRING" id="571932.SAMN05421743_12425"/>
<dbReference type="SUPFAM" id="SSF50475">
    <property type="entry name" value="FMN-binding split barrel"/>
    <property type="match status" value="1"/>
</dbReference>
<dbReference type="AlphaFoldDB" id="A0A1H4H8Y5"/>
<gene>
    <name evidence="2" type="ORF">SAMN05421743_12425</name>
</gene>
<dbReference type="InterPro" id="IPR012349">
    <property type="entry name" value="Split_barrel_FMN-bd"/>
</dbReference>
<dbReference type="PANTHER" id="PTHR42815:SF2">
    <property type="entry name" value="FAD-BINDING, PUTATIVE (AFU_ORTHOLOGUE AFUA_6G07600)-RELATED"/>
    <property type="match status" value="1"/>
</dbReference>
<proteinExistence type="predicted"/>
<name>A0A1H4H8Y5_9BACI</name>
<evidence type="ECO:0000259" key="1">
    <source>
        <dbReference type="Pfam" id="PF01243"/>
    </source>
</evidence>
<dbReference type="NCBIfam" id="TIGR04025">
    <property type="entry name" value="PPOX_FMN_DR2398"/>
    <property type="match status" value="1"/>
</dbReference>
<dbReference type="InterPro" id="IPR024029">
    <property type="entry name" value="Pyridox_Oxase_FMN-dep"/>
</dbReference>
<dbReference type="InterPro" id="IPR011576">
    <property type="entry name" value="Pyridox_Oxase_N"/>
</dbReference>
<evidence type="ECO:0000313" key="2">
    <source>
        <dbReference type="EMBL" id="SEB18101.1"/>
    </source>
</evidence>
<dbReference type="PANTHER" id="PTHR42815">
    <property type="entry name" value="FAD-BINDING, PUTATIVE (AFU_ORTHOLOGUE AFUA_6G07600)-RELATED"/>
    <property type="match status" value="1"/>
</dbReference>
<dbReference type="OrthoDB" id="9796486at2"/>
<dbReference type="Proteomes" id="UP000198584">
    <property type="component" value="Unassembled WGS sequence"/>
</dbReference>
<accession>A0A1H4H8Y5</accession>
<feature type="domain" description="Pyridoxamine 5'-phosphate oxidase N-terminal" evidence="1">
    <location>
        <begin position="35"/>
        <end position="154"/>
    </location>
</feature>
<dbReference type="Gene3D" id="2.30.110.10">
    <property type="entry name" value="Electron Transport, Fmn-binding Protein, Chain A"/>
    <property type="match status" value="1"/>
</dbReference>
<dbReference type="EMBL" id="FNQR01000024">
    <property type="protein sequence ID" value="SEB18101.1"/>
    <property type="molecule type" value="Genomic_DNA"/>
</dbReference>